<name>A0ABP9DKI1_9ACTN</name>
<evidence type="ECO:0000313" key="1">
    <source>
        <dbReference type="EMBL" id="GAA4845983.1"/>
    </source>
</evidence>
<keyword evidence="2" id="KW-1185">Reference proteome</keyword>
<dbReference type="Proteomes" id="UP001501752">
    <property type="component" value="Unassembled WGS sequence"/>
</dbReference>
<protein>
    <recommendedName>
        <fullName evidence="3">Transposase</fullName>
    </recommendedName>
</protein>
<accession>A0ABP9DKI1</accession>
<evidence type="ECO:0008006" key="3">
    <source>
        <dbReference type="Google" id="ProtNLM"/>
    </source>
</evidence>
<gene>
    <name evidence="1" type="ORF">GCM10023235_23210</name>
</gene>
<reference evidence="2" key="1">
    <citation type="journal article" date="2019" name="Int. J. Syst. Evol. Microbiol.">
        <title>The Global Catalogue of Microorganisms (GCM) 10K type strain sequencing project: providing services to taxonomists for standard genome sequencing and annotation.</title>
        <authorList>
            <consortium name="The Broad Institute Genomics Platform"/>
            <consortium name="The Broad Institute Genome Sequencing Center for Infectious Disease"/>
            <person name="Wu L."/>
            <person name="Ma J."/>
        </authorList>
    </citation>
    <scope>NUCLEOTIDE SEQUENCE [LARGE SCALE GENOMIC DNA]</scope>
    <source>
        <strain evidence="2">JCM 13006</strain>
    </source>
</reference>
<organism evidence="1 2">
    <name type="scientific">Kitasatospora terrestris</name>
    <dbReference type="NCBI Taxonomy" id="258051"/>
    <lineage>
        <taxon>Bacteria</taxon>
        <taxon>Bacillati</taxon>
        <taxon>Actinomycetota</taxon>
        <taxon>Actinomycetes</taxon>
        <taxon>Kitasatosporales</taxon>
        <taxon>Streptomycetaceae</taxon>
        <taxon>Kitasatospora</taxon>
    </lineage>
</organism>
<dbReference type="EMBL" id="BAABIS010000001">
    <property type="protein sequence ID" value="GAA4845983.1"/>
    <property type="molecule type" value="Genomic_DNA"/>
</dbReference>
<comment type="caution">
    <text evidence="1">The sequence shown here is derived from an EMBL/GenBank/DDBJ whole genome shotgun (WGS) entry which is preliminary data.</text>
</comment>
<evidence type="ECO:0000313" key="2">
    <source>
        <dbReference type="Proteomes" id="UP001501752"/>
    </source>
</evidence>
<proteinExistence type="predicted"/>
<sequence>MRSGIRSALKYAENLVLIRGARRNAWAAVCENRRWAADRDQPAVKLSRSA</sequence>
<dbReference type="RefSeq" id="WP_345696716.1">
    <property type="nucleotide sequence ID" value="NZ_BAABIS010000001.1"/>
</dbReference>